<dbReference type="EMBL" id="CP000478">
    <property type="protein sequence ID" value="ABK15896.1"/>
    <property type="molecule type" value="Genomic_DNA"/>
</dbReference>
<gene>
    <name evidence="9" type="ordered locus">Sfum_0194</name>
</gene>
<dbReference type="OrthoDB" id="9803444at2"/>
<keyword evidence="6 8" id="KW-1133">Transmembrane helix</keyword>
<dbReference type="Proteomes" id="UP000001784">
    <property type="component" value="Chromosome"/>
</dbReference>
<comment type="subcellular location">
    <subcellularLocation>
        <location evidence="1">Cell membrane</location>
        <topology evidence="1">Multi-pass membrane protein</topology>
    </subcellularLocation>
</comment>
<organism evidence="9 10">
    <name type="scientific">Syntrophobacter fumaroxidans (strain DSM 10017 / MPOB)</name>
    <dbReference type="NCBI Taxonomy" id="335543"/>
    <lineage>
        <taxon>Bacteria</taxon>
        <taxon>Pseudomonadati</taxon>
        <taxon>Thermodesulfobacteriota</taxon>
        <taxon>Syntrophobacteria</taxon>
        <taxon>Syntrophobacterales</taxon>
        <taxon>Syntrophobacteraceae</taxon>
        <taxon>Syntrophobacter</taxon>
    </lineage>
</organism>
<evidence type="ECO:0000256" key="1">
    <source>
        <dbReference type="ARBA" id="ARBA00004651"/>
    </source>
</evidence>
<feature type="transmembrane region" description="Helical" evidence="8">
    <location>
        <begin position="40"/>
        <end position="64"/>
    </location>
</feature>
<evidence type="ECO:0000256" key="8">
    <source>
        <dbReference type="SAM" id="Phobius"/>
    </source>
</evidence>
<dbReference type="AlphaFoldDB" id="A0LEP4"/>
<dbReference type="GO" id="GO:0005886">
    <property type="term" value="C:plasma membrane"/>
    <property type="evidence" value="ECO:0007669"/>
    <property type="project" value="UniProtKB-SubCell"/>
</dbReference>
<dbReference type="eggNOG" id="COG1296">
    <property type="taxonomic scope" value="Bacteria"/>
</dbReference>
<dbReference type="PANTHER" id="PTHR34979:SF1">
    <property type="entry name" value="INNER MEMBRANE PROTEIN YGAZ"/>
    <property type="match status" value="1"/>
</dbReference>
<dbReference type="STRING" id="335543.Sfum_0194"/>
<feature type="transmembrane region" description="Helical" evidence="8">
    <location>
        <begin position="183"/>
        <end position="200"/>
    </location>
</feature>
<dbReference type="PANTHER" id="PTHR34979">
    <property type="entry name" value="INNER MEMBRANE PROTEIN YGAZ"/>
    <property type="match status" value="1"/>
</dbReference>
<evidence type="ECO:0000313" key="10">
    <source>
        <dbReference type="Proteomes" id="UP000001784"/>
    </source>
</evidence>
<feature type="transmembrane region" description="Helical" evidence="8">
    <location>
        <begin position="206"/>
        <end position="222"/>
    </location>
</feature>
<dbReference type="KEGG" id="sfu:Sfum_0194"/>
<dbReference type="InParanoid" id="A0LEP4"/>
<evidence type="ECO:0000256" key="7">
    <source>
        <dbReference type="ARBA" id="ARBA00023136"/>
    </source>
</evidence>
<keyword evidence="7 8" id="KW-0472">Membrane</keyword>
<feature type="transmembrane region" description="Helical" evidence="8">
    <location>
        <begin position="14"/>
        <end position="33"/>
    </location>
</feature>
<feature type="transmembrane region" description="Helical" evidence="8">
    <location>
        <begin position="70"/>
        <end position="94"/>
    </location>
</feature>
<dbReference type="FunCoup" id="A0LEP4">
    <property type="interactions" value="113"/>
</dbReference>
<keyword evidence="10" id="KW-1185">Reference proteome</keyword>
<reference evidence="9 10" key="1">
    <citation type="submission" date="2006-10" db="EMBL/GenBank/DDBJ databases">
        <title>Complete sequence of Syntrophobacter fumaroxidans MPOB.</title>
        <authorList>
            <consortium name="US DOE Joint Genome Institute"/>
            <person name="Copeland A."/>
            <person name="Lucas S."/>
            <person name="Lapidus A."/>
            <person name="Barry K."/>
            <person name="Detter J.C."/>
            <person name="Glavina del Rio T."/>
            <person name="Hammon N."/>
            <person name="Israni S."/>
            <person name="Pitluck S."/>
            <person name="Goltsman E.G."/>
            <person name="Martinez M."/>
            <person name="Schmutz J."/>
            <person name="Larimer F."/>
            <person name="Land M."/>
            <person name="Hauser L."/>
            <person name="Kyrpides N."/>
            <person name="Kim E."/>
            <person name="Boone D.R."/>
            <person name="Brockman F."/>
            <person name="Culley D."/>
            <person name="Ferry J."/>
            <person name="Gunsalus R."/>
            <person name="McInerney M.J."/>
            <person name="Morrison M."/>
            <person name="Plugge C."/>
            <person name="Rohlin L."/>
            <person name="Scholten J."/>
            <person name="Sieber J."/>
            <person name="Stams A.J.M."/>
            <person name="Worm P."/>
            <person name="Henstra A.M."/>
            <person name="Richardson P."/>
        </authorList>
    </citation>
    <scope>NUCLEOTIDE SEQUENCE [LARGE SCALE GENOMIC DNA]</scope>
    <source>
        <strain evidence="10">DSM 10017 / MPOB</strain>
    </source>
</reference>
<keyword evidence="4" id="KW-1003">Cell membrane</keyword>
<accession>A0LEP4</accession>
<evidence type="ECO:0000256" key="6">
    <source>
        <dbReference type="ARBA" id="ARBA00022989"/>
    </source>
</evidence>
<evidence type="ECO:0000256" key="5">
    <source>
        <dbReference type="ARBA" id="ARBA00022692"/>
    </source>
</evidence>
<name>A0LEP4_SYNFM</name>
<comment type="similarity">
    <text evidence="2">Belongs to the AzlC family.</text>
</comment>
<sequence length="235" mass="25189">MKDFRKIFVAGIKAAWPICLGYFPIGLAFGVLARKAGIEPLYIGAMSLLVFAGSAQFIAVSMLSAGTDPVSIVLTTFVVNLRHILMSSSLSVYFQHCSRKFISLTAYGVTDESFAVNQTRFRSGSWTPGEALAVNQVSNAAWVSSTILGGYCGELIPEGSFGIDYALSAMFISLLVLQLRGRLYILTALISGSLAVLLAVLLPGNIHVMAASLVAATFGFVLRRQASRRVKDTHA</sequence>
<dbReference type="HOGENOM" id="CLU_065777_2_0_7"/>
<evidence type="ECO:0000256" key="3">
    <source>
        <dbReference type="ARBA" id="ARBA00022448"/>
    </source>
</evidence>
<dbReference type="Pfam" id="PF03591">
    <property type="entry name" value="AzlC"/>
    <property type="match status" value="1"/>
</dbReference>
<evidence type="ECO:0000256" key="4">
    <source>
        <dbReference type="ARBA" id="ARBA00022475"/>
    </source>
</evidence>
<dbReference type="RefSeq" id="WP_011697069.1">
    <property type="nucleotide sequence ID" value="NC_008554.1"/>
</dbReference>
<keyword evidence="3" id="KW-0813">Transport</keyword>
<proteinExistence type="inferred from homology"/>
<evidence type="ECO:0000256" key="2">
    <source>
        <dbReference type="ARBA" id="ARBA00010735"/>
    </source>
</evidence>
<dbReference type="InterPro" id="IPR011606">
    <property type="entry name" value="Brnchd-chn_aa_trnsp_permease"/>
</dbReference>
<keyword evidence="5 8" id="KW-0812">Transmembrane</keyword>
<protein>
    <submittedName>
        <fullName evidence="9">AzlC family protein</fullName>
    </submittedName>
</protein>
<dbReference type="GO" id="GO:1903785">
    <property type="term" value="P:L-valine transmembrane transport"/>
    <property type="evidence" value="ECO:0007669"/>
    <property type="project" value="TreeGrafter"/>
</dbReference>
<evidence type="ECO:0000313" key="9">
    <source>
        <dbReference type="EMBL" id="ABK15896.1"/>
    </source>
</evidence>